<proteinExistence type="predicted"/>
<accession>A0A1Y0AZE8</accession>
<organism evidence="1">
    <name type="scientific">Utricularia reniformis</name>
    <dbReference type="NCBI Taxonomy" id="192314"/>
    <lineage>
        <taxon>Eukaryota</taxon>
        <taxon>Viridiplantae</taxon>
        <taxon>Streptophyta</taxon>
        <taxon>Embryophyta</taxon>
        <taxon>Tracheophyta</taxon>
        <taxon>Spermatophyta</taxon>
        <taxon>Magnoliopsida</taxon>
        <taxon>eudicotyledons</taxon>
        <taxon>Gunneridae</taxon>
        <taxon>Pentapetalae</taxon>
        <taxon>asterids</taxon>
        <taxon>lamiids</taxon>
        <taxon>Lamiales</taxon>
        <taxon>Lentibulariaceae</taxon>
        <taxon>Utricularia</taxon>
    </lineage>
</organism>
<sequence>MLTGAANQSGRPNLKVLGFWSNRVYEPCFQSALGT</sequence>
<name>A0A1Y0AZE8_9LAMI</name>
<keyword evidence="1" id="KW-0496">Mitochondrion</keyword>
<geneLocation type="mitochondrion" evidence="1"/>
<gene>
    <name evidence="1" type="ORF">AEK19_MT0235</name>
</gene>
<protein>
    <submittedName>
        <fullName evidence="1">Uncharacterized protein</fullName>
    </submittedName>
</protein>
<evidence type="ECO:0000313" key="1">
    <source>
        <dbReference type="EMBL" id="ART30513.1"/>
    </source>
</evidence>
<reference evidence="1" key="1">
    <citation type="submission" date="2017-03" db="EMBL/GenBank/DDBJ databases">
        <title>The mitochondrial genome of the carnivorous plant Utricularia reniformis (Lentibulariaceae): structure, comparative analysis and evolutionary landmarks.</title>
        <authorList>
            <person name="Silva S.R."/>
            <person name="Alvarenga D.O."/>
            <person name="Michael T.P."/>
            <person name="Miranda V.F.O."/>
            <person name="Varani A.M."/>
        </authorList>
    </citation>
    <scope>NUCLEOTIDE SEQUENCE</scope>
</reference>
<dbReference type="AlphaFoldDB" id="A0A1Y0AZE8"/>
<dbReference type="EMBL" id="KY774314">
    <property type="protein sequence ID" value="ART30513.1"/>
    <property type="molecule type" value="Genomic_DNA"/>
</dbReference>